<organism evidence="1 2">
    <name type="scientific">Gordonia jinghuaiqii</name>
    <dbReference type="NCBI Taxonomy" id="2758710"/>
    <lineage>
        <taxon>Bacteria</taxon>
        <taxon>Bacillati</taxon>
        <taxon>Actinomycetota</taxon>
        <taxon>Actinomycetes</taxon>
        <taxon>Mycobacteriales</taxon>
        <taxon>Gordoniaceae</taxon>
        <taxon>Gordonia</taxon>
    </lineage>
</organism>
<name>A0A7D7LZG7_9ACTN</name>
<reference evidence="2" key="1">
    <citation type="submission" date="2020-07" db="EMBL/GenBank/DDBJ databases">
        <title>novel species isolated from the respiratory tract of Marmot.</title>
        <authorList>
            <person name="Zhang G."/>
        </authorList>
    </citation>
    <scope>NUCLEOTIDE SEQUENCE [LARGE SCALE GENOMIC DNA]</scope>
    <source>
        <strain evidence="2">686</strain>
    </source>
</reference>
<evidence type="ECO:0000313" key="2">
    <source>
        <dbReference type="Proteomes" id="UP000515663"/>
    </source>
</evidence>
<dbReference type="Pfam" id="PF13669">
    <property type="entry name" value="Glyoxalase_4"/>
    <property type="match status" value="1"/>
</dbReference>
<dbReference type="AlphaFoldDB" id="A0A7D7LZG7"/>
<dbReference type="RefSeq" id="WP_219850816.1">
    <property type="nucleotide sequence ID" value="NZ_CP059491.1"/>
</dbReference>
<dbReference type="SUPFAM" id="SSF54593">
    <property type="entry name" value="Glyoxalase/Bleomycin resistance protein/Dihydroxybiphenyl dioxygenase"/>
    <property type="match status" value="1"/>
</dbReference>
<gene>
    <name evidence="1" type="ORF">H1R19_05690</name>
</gene>
<proteinExistence type="predicted"/>
<protein>
    <submittedName>
        <fullName evidence="1">VOC family protein</fullName>
    </submittedName>
</protein>
<dbReference type="KEGG" id="gji:H1R19_05690"/>
<sequence length="156" mass="17056">MTAQIPYHSGILVADIGEAAARFTAELGYEFNEPTSITVPRFDDRLAGTEGEVTLSAVYSRSGPHRLELIAAQGEGIYSASRAGLHHLGIWESAMPARLATLEATHDTVVEAVLWRRDGGLSAIYARSASTGTRLEYVNDDRREALERWFDTGVFS</sequence>
<dbReference type="InterPro" id="IPR029068">
    <property type="entry name" value="Glyas_Bleomycin-R_OHBP_Dase"/>
</dbReference>
<accession>A0A7D7LZG7</accession>
<dbReference type="Proteomes" id="UP000515663">
    <property type="component" value="Chromosome"/>
</dbReference>
<keyword evidence="2" id="KW-1185">Reference proteome</keyword>
<dbReference type="EMBL" id="CP059491">
    <property type="protein sequence ID" value="QMT02636.1"/>
    <property type="molecule type" value="Genomic_DNA"/>
</dbReference>
<evidence type="ECO:0000313" key="1">
    <source>
        <dbReference type="EMBL" id="QMT02636.1"/>
    </source>
</evidence>
<dbReference type="Gene3D" id="3.10.180.10">
    <property type="entry name" value="2,3-Dihydroxybiphenyl 1,2-Dioxygenase, domain 1"/>
    <property type="match status" value="1"/>
</dbReference>